<organism evidence="1 2">
    <name type="scientific">Cardamine amara subsp. amara</name>
    <dbReference type="NCBI Taxonomy" id="228776"/>
    <lineage>
        <taxon>Eukaryota</taxon>
        <taxon>Viridiplantae</taxon>
        <taxon>Streptophyta</taxon>
        <taxon>Embryophyta</taxon>
        <taxon>Tracheophyta</taxon>
        <taxon>Spermatophyta</taxon>
        <taxon>Magnoliopsida</taxon>
        <taxon>eudicotyledons</taxon>
        <taxon>Gunneridae</taxon>
        <taxon>Pentapetalae</taxon>
        <taxon>rosids</taxon>
        <taxon>malvids</taxon>
        <taxon>Brassicales</taxon>
        <taxon>Brassicaceae</taxon>
        <taxon>Cardamineae</taxon>
        <taxon>Cardamine</taxon>
    </lineage>
</organism>
<sequence length="259" mass="29414">MEPPREESSVTRPPFLDGTNYGYWKIKMQSFTSSVDGDAWISVLVGYKDPLIADAQGKISPKVRFLWSHEELKKDTNNAKALNTIYNAIDVGQFRMISSYKTAKEVWEALETTYEGTSKVKQTKLIMLKSRFDSLLMQPDSSIAKFYKEVRDIANESFAIGKTYTKFNMVMKVLTSLPDKFAPKKTAMMESNDVSKMQMEELIWSLQTYEMDIKMQDQNRGLAERSWNLSFVSTKSKSDDENDKWVGPGGGSVARAVAV</sequence>
<proteinExistence type="predicted"/>
<evidence type="ECO:0000313" key="2">
    <source>
        <dbReference type="Proteomes" id="UP001558713"/>
    </source>
</evidence>
<dbReference type="Pfam" id="PF14223">
    <property type="entry name" value="Retrotran_gag_2"/>
    <property type="match status" value="1"/>
</dbReference>
<comment type="caution">
    <text evidence="1">The sequence shown here is derived from an EMBL/GenBank/DDBJ whole genome shotgun (WGS) entry which is preliminary data.</text>
</comment>
<keyword evidence="2" id="KW-1185">Reference proteome</keyword>
<dbReference type="EMBL" id="JBANAX010000090">
    <property type="protein sequence ID" value="KAL1222901.1"/>
    <property type="molecule type" value="Genomic_DNA"/>
</dbReference>
<dbReference type="PANTHER" id="PTHR35317:SF35">
    <property type="entry name" value="DUF4219 DOMAIN-CONTAINING PROTEIN"/>
    <property type="match status" value="1"/>
</dbReference>
<dbReference type="AlphaFoldDB" id="A0ABD1C0W5"/>
<accession>A0ABD1C0W5</accession>
<evidence type="ECO:0000313" key="1">
    <source>
        <dbReference type="EMBL" id="KAL1222901.1"/>
    </source>
</evidence>
<protein>
    <recommendedName>
        <fullName evidence="3">DUF4219 domain-containing protein</fullName>
    </recommendedName>
</protein>
<name>A0ABD1C0W5_CARAN</name>
<evidence type="ECO:0008006" key="3">
    <source>
        <dbReference type="Google" id="ProtNLM"/>
    </source>
</evidence>
<dbReference type="PANTHER" id="PTHR35317">
    <property type="entry name" value="OS04G0629600 PROTEIN"/>
    <property type="match status" value="1"/>
</dbReference>
<dbReference type="Proteomes" id="UP001558713">
    <property type="component" value="Unassembled WGS sequence"/>
</dbReference>
<gene>
    <name evidence="1" type="ORF">V5N11_022203</name>
</gene>
<reference evidence="1 2" key="1">
    <citation type="submission" date="2024-04" db="EMBL/GenBank/DDBJ databases">
        <title>Genome assembly C_amara_ONT_v2.</title>
        <authorList>
            <person name="Yant L."/>
            <person name="Moore C."/>
            <person name="Slenker M."/>
        </authorList>
    </citation>
    <scope>NUCLEOTIDE SEQUENCE [LARGE SCALE GENOMIC DNA]</scope>
    <source>
        <tissue evidence="1">Leaf</tissue>
    </source>
</reference>